<evidence type="ECO:0000256" key="3">
    <source>
        <dbReference type="RuleBase" id="RU000363"/>
    </source>
</evidence>
<comment type="similarity">
    <text evidence="1 3">Belongs to the short-chain dehydrogenases/reductases (SDR) family.</text>
</comment>
<dbReference type="PRINTS" id="PR00081">
    <property type="entry name" value="GDHRDH"/>
</dbReference>
<dbReference type="KEGG" id="plei:Q9312_05120"/>
<keyword evidence="2" id="KW-0560">Oxidoreductase</keyword>
<sequence>MSKTGDLAMLERFKHRRVLITGGGSGLGAALVKQFLKLRWQVWIADIDLDRAQRFIDSLTESKDYSADFLTQAVKLSHCDISDIHSFQQLQSEVENTWGNLDVLINNAGIASSGLLEDTTPEQWNRTLGVNLTGVYHGCYLFAPLLSRDGPSHMVNVASFAGIALAPAMLSYNVSKAGVIALSESLKMELCVQNISVSVACPAFFETNLVSSMSGTPEAIKAQVNKWMKASKVNADQVAEQIVKSIDANKFMTIAHDYARKLHWLKRFFPNFYYRKVMAKMPSMVARLKSKHTPSSNSSNS</sequence>
<dbReference type="RefSeq" id="WP_309203506.1">
    <property type="nucleotide sequence ID" value="NZ_CP133548.1"/>
</dbReference>
<dbReference type="PRINTS" id="PR00080">
    <property type="entry name" value="SDRFAMILY"/>
</dbReference>
<dbReference type="InterPro" id="IPR057326">
    <property type="entry name" value="KR_dom"/>
</dbReference>
<dbReference type="PANTHER" id="PTHR44196:SF1">
    <property type="entry name" value="DEHYDROGENASE_REDUCTASE SDR FAMILY MEMBER 7B"/>
    <property type="match status" value="1"/>
</dbReference>
<proteinExistence type="inferred from homology"/>
<dbReference type="Pfam" id="PF00106">
    <property type="entry name" value="adh_short"/>
    <property type="match status" value="1"/>
</dbReference>
<keyword evidence="6" id="KW-1185">Reference proteome</keyword>
<accession>A0AA51X7V6</accession>
<dbReference type="GO" id="GO:0016020">
    <property type="term" value="C:membrane"/>
    <property type="evidence" value="ECO:0007669"/>
    <property type="project" value="TreeGrafter"/>
</dbReference>
<dbReference type="InterPro" id="IPR002347">
    <property type="entry name" value="SDR_fam"/>
</dbReference>
<gene>
    <name evidence="5" type="ORF">Q9312_05120</name>
</gene>
<dbReference type="SMART" id="SM00822">
    <property type="entry name" value="PKS_KR"/>
    <property type="match status" value="1"/>
</dbReference>
<dbReference type="SUPFAM" id="SSF51735">
    <property type="entry name" value="NAD(P)-binding Rossmann-fold domains"/>
    <property type="match status" value="1"/>
</dbReference>
<dbReference type="PANTHER" id="PTHR44196">
    <property type="entry name" value="DEHYDROGENASE/REDUCTASE SDR FAMILY MEMBER 7B"/>
    <property type="match status" value="1"/>
</dbReference>
<protein>
    <submittedName>
        <fullName evidence="5">SDR family NAD(P)-dependent oxidoreductase</fullName>
    </submittedName>
</protein>
<evidence type="ECO:0000313" key="5">
    <source>
        <dbReference type="EMBL" id="WMS88299.1"/>
    </source>
</evidence>
<dbReference type="Gene3D" id="3.40.50.720">
    <property type="entry name" value="NAD(P)-binding Rossmann-like Domain"/>
    <property type="match status" value="1"/>
</dbReference>
<organism evidence="5 6">
    <name type="scientific">Pleionea litopenaei</name>
    <dbReference type="NCBI Taxonomy" id="3070815"/>
    <lineage>
        <taxon>Bacteria</taxon>
        <taxon>Pseudomonadati</taxon>
        <taxon>Pseudomonadota</taxon>
        <taxon>Gammaproteobacteria</taxon>
        <taxon>Oceanospirillales</taxon>
        <taxon>Pleioneaceae</taxon>
        <taxon>Pleionea</taxon>
    </lineage>
</organism>
<dbReference type="CDD" id="cd05233">
    <property type="entry name" value="SDR_c"/>
    <property type="match status" value="1"/>
</dbReference>
<dbReference type="GO" id="GO:0016491">
    <property type="term" value="F:oxidoreductase activity"/>
    <property type="evidence" value="ECO:0007669"/>
    <property type="project" value="UniProtKB-KW"/>
</dbReference>
<evidence type="ECO:0000259" key="4">
    <source>
        <dbReference type="SMART" id="SM00822"/>
    </source>
</evidence>
<dbReference type="InterPro" id="IPR036291">
    <property type="entry name" value="NAD(P)-bd_dom_sf"/>
</dbReference>
<evidence type="ECO:0000256" key="2">
    <source>
        <dbReference type="ARBA" id="ARBA00023002"/>
    </source>
</evidence>
<dbReference type="AlphaFoldDB" id="A0AA51X7V6"/>
<dbReference type="Proteomes" id="UP001239782">
    <property type="component" value="Chromosome"/>
</dbReference>
<feature type="domain" description="Ketoreductase" evidence="4">
    <location>
        <begin position="16"/>
        <end position="198"/>
    </location>
</feature>
<reference evidence="5 6" key="1">
    <citation type="submission" date="2023-08" db="EMBL/GenBank/DDBJ databases">
        <title>Pleionea litopenaei sp. nov., isolated from stomach of juvenile Litopenaeus vannamei.</title>
        <authorList>
            <person name="Rho A.M."/>
            <person name="Hwang C.Y."/>
        </authorList>
    </citation>
    <scope>NUCLEOTIDE SEQUENCE [LARGE SCALE GENOMIC DNA]</scope>
    <source>
        <strain evidence="5 6">HL-JVS1</strain>
    </source>
</reference>
<name>A0AA51X7V6_9GAMM</name>
<evidence type="ECO:0000256" key="1">
    <source>
        <dbReference type="ARBA" id="ARBA00006484"/>
    </source>
</evidence>
<evidence type="ECO:0000313" key="6">
    <source>
        <dbReference type="Proteomes" id="UP001239782"/>
    </source>
</evidence>
<dbReference type="EMBL" id="CP133548">
    <property type="protein sequence ID" value="WMS88299.1"/>
    <property type="molecule type" value="Genomic_DNA"/>
</dbReference>